<gene>
    <name evidence="1" type="ORF">EI982_09380</name>
</gene>
<reference evidence="1 2" key="1">
    <citation type="submission" date="2018-12" db="EMBL/GenBank/DDBJ databases">
        <title>Complete genome sequence of Haloplanus rallus MBLA0036.</title>
        <authorList>
            <person name="Nam Y.-d."/>
            <person name="Kang J."/>
            <person name="Chung W.-H."/>
            <person name="Park Y.S."/>
        </authorList>
    </citation>
    <scope>NUCLEOTIDE SEQUENCE [LARGE SCALE GENOMIC DNA]</scope>
    <source>
        <strain evidence="1 2">MBLA0036</strain>
    </source>
</reference>
<dbReference type="OrthoDB" id="304500at2157"/>
<sequence>MQPVRRCHCCGTHFRPSTARRHGRLRRLHRVDPDAAVPATAFVCADCRPEVVELTRHWSVTEPLGGACGFCDRAAAETGLVDLASLVGDRVVSRGAYLLCRGCEDVFGTFLADLHEGVDLPPAWRHRPAPSKTVFERGDGLRVEATGPADPSPRVRLFVDSEPLLSARADAVPRERAREFVAAFEAFYPETEDLRRLGEAVVAGNPRLGDPD</sequence>
<evidence type="ECO:0000313" key="2">
    <source>
        <dbReference type="Proteomes" id="UP000428325"/>
    </source>
</evidence>
<accession>A0A6B9F3I0</accession>
<dbReference type="EMBL" id="CP034345">
    <property type="protein sequence ID" value="QGX94986.1"/>
    <property type="molecule type" value="Genomic_DNA"/>
</dbReference>
<dbReference type="KEGG" id="hra:EI982_09380"/>
<dbReference type="AlphaFoldDB" id="A0A6B9F3I0"/>
<protein>
    <submittedName>
        <fullName evidence="1">Uncharacterized protein</fullName>
    </submittedName>
</protein>
<dbReference type="GeneID" id="99246253"/>
<keyword evidence="2" id="KW-1185">Reference proteome</keyword>
<dbReference type="Proteomes" id="UP000428325">
    <property type="component" value="Chromosome"/>
</dbReference>
<name>A0A6B9F3I0_9EURY</name>
<dbReference type="RefSeq" id="WP_157689442.1">
    <property type="nucleotide sequence ID" value="NZ_CP034345.1"/>
</dbReference>
<proteinExistence type="predicted"/>
<organism evidence="1 2">
    <name type="scientific">Haloplanus rallus</name>
    <dbReference type="NCBI Taxonomy" id="1816183"/>
    <lineage>
        <taxon>Archaea</taxon>
        <taxon>Methanobacteriati</taxon>
        <taxon>Methanobacteriota</taxon>
        <taxon>Stenosarchaea group</taxon>
        <taxon>Halobacteria</taxon>
        <taxon>Halobacteriales</taxon>
        <taxon>Haloferacaceae</taxon>
        <taxon>Haloplanus</taxon>
    </lineage>
</organism>
<evidence type="ECO:0000313" key="1">
    <source>
        <dbReference type="EMBL" id="QGX94986.1"/>
    </source>
</evidence>